<evidence type="ECO:0000259" key="1">
    <source>
        <dbReference type="PROSITE" id="PS51175"/>
    </source>
</evidence>
<protein>
    <submittedName>
        <fullName evidence="2">Carbohydrate-binding protein</fullName>
    </submittedName>
</protein>
<dbReference type="RefSeq" id="WP_345765473.1">
    <property type="nucleotide sequence ID" value="NZ_CP154834.1"/>
</dbReference>
<reference evidence="2 3" key="1">
    <citation type="submission" date="2024-04" db="EMBL/GenBank/DDBJ databases">
        <title>Genome sequencing and assembly of rice foliar adapted Chryseobacterium endophyticum OsEnb-ALM-A6.</title>
        <authorList>
            <person name="Kumar S."/>
            <person name="Javed M."/>
            <person name="Chouhan V."/>
            <person name="Charishma K."/>
            <person name="Patel A."/>
            <person name="Kumar M."/>
            <person name="Sahu K.P."/>
            <person name="Kumar A."/>
        </authorList>
    </citation>
    <scope>NUCLEOTIDE SEQUENCE [LARGE SCALE GENOMIC DNA]</scope>
    <source>
        <strain evidence="2 3">OsEnb-ALM-A6</strain>
    </source>
</reference>
<evidence type="ECO:0000313" key="3">
    <source>
        <dbReference type="Proteomes" id="UP001463665"/>
    </source>
</evidence>
<dbReference type="Pfam" id="PF03422">
    <property type="entry name" value="CBM_6"/>
    <property type="match status" value="1"/>
</dbReference>
<dbReference type="AlphaFoldDB" id="A0AAU6WJF8"/>
<proteinExistence type="predicted"/>
<dbReference type="SUPFAM" id="SSF49785">
    <property type="entry name" value="Galactose-binding domain-like"/>
    <property type="match status" value="1"/>
</dbReference>
<dbReference type="Proteomes" id="UP001463665">
    <property type="component" value="Chromosome"/>
</dbReference>
<evidence type="ECO:0000313" key="2">
    <source>
        <dbReference type="EMBL" id="XAO72718.1"/>
    </source>
</evidence>
<keyword evidence="3" id="KW-1185">Reference proteome</keyword>
<organism evidence="2 3">
    <name type="scientific">Chryseobacterium endophyticum</name>
    <dbReference type="NCBI Taxonomy" id="1854762"/>
    <lineage>
        <taxon>Bacteria</taxon>
        <taxon>Pseudomonadati</taxon>
        <taxon>Bacteroidota</taxon>
        <taxon>Flavobacteriia</taxon>
        <taxon>Flavobacteriales</taxon>
        <taxon>Weeksellaceae</taxon>
        <taxon>Chryseobacterium group</taxon>
        <taxon>Chryseobacterium</taxon>
    </lineage>
</organism>
<dbReference type="PROSITE" id="PS51175">
    <property type="entry name" value="CBM6"/>
    <property type="match status" value="1"/>
</dbReference>
<sequence length="92" mass="10262">MDFGKKGAAGFTARVGTTHNSDVTMDVRLDRLTGPVIATVKVPLTGGDDRWETVKAEVKEKTTGVHDLYFIFNGKAAKDVMFFDYWTFLENN</sequence>
<name>A0AAU6WJF8_9FLAO</name>
<feature type="domain" description="CBM6" evidence="1">
    <location>
        <begin position="1"/>
        <end position="89"/>
    </location>
</feature>
<dbReference type="InterPro" id="IPR008979">
    <property type="entry name" value="Galactose-bd-like_sf"/>
</dbReference>
<dbReference type="Gene3D" id="2.60.120.260">
    <property type="entry name" value="Galactose-binding domain-like"/>
    <property type="match status" value="1"/>
</dbReference>
<dbReference type="CDD" id="cd04084">
    <property type="entry name" value="CBM6_xylanase-like"/>
    <property type="match status" value="1"/>
</dbReference>
<dbReference type="GO" id="GO:0030246">
    <property type="term" value="F:carbohydrate binding"/>
    <property type="evidence" value="ECO:0007669"/>
    <property type="project" value="InterPro"/>
</dbReference>
<gene>
    <name evidence="2" type="ORF">AAFP95_12640</name>
</gene>
<dbReference type="InterPro" id="IPR005084">
    <property type="entry name" value="CBM6"/>
</dbReference>
<accession>A0AAU6WJF8</accession>
<dbReference type="EMBL" id="CP154834">
    <property type="protein sequence ID" value="XAO72718.1"/>
    <property type="molecule type" value="Genomic_DNA"/>
</dbReference>